<reference evidence="4 5" key="1">
    <citation type="submission" date="2020-11" db="EMBL/GenBank/DDBJ databases">
        <title>Arthrobacter antarcticus sp. nov., isolated from Antarctic Soil.</title>
        <authorList>
            <person name="Li J."/>
        </authorList>
    </citation>
    <scope>NUCLEOTIDE SEQUENCE [LARGE SCALE GENOMIC DNA]</scope>
    <source>
        <strain evidence="4 5">Z1-20</strain>
    </source>
</reference>
<dbReference type="InterPro" id="IPR036271">
    <property type="entry name" value="Tet_transcr_reg_TetR-rel_C_sf"/>
</dbReference>
<dbReference type="AlphaFoldDB" id="A0A931CQP2"/>
<dbReference type="Pfam" id="PF00440">
    <property type="entry name" value="TetR_N"/>
    <property type="match status" value="1"/>
</dbReference>
<gene>
    <name evidence="4" type="ORF">IV500_07530</name>
</gene>
<dbReference type="Pfam" id="PF17932">
    <property type="entry name" value="TetR_C_24"/>
    <property type="match status" value="1"/>
</dbReference>
<dbReference type="SUPFAM" id="SSF46689">
    <property type="entry name" value="Homeodomain-like"/>
    <property type="match status" value="1"/>
</dbReference>
<evidence type="ECO:0000313" key="5">
    <source>
        <dbReference type="Proteomes" id="UP000655366"/>
    </source>
</evidence>
<dbReference type="Gene3D" id="1.10.357.10">
    <property type="entry name" value="Tetracycline Repressor, domain 2"/>
    <property type="match status" value="1"/>
</dbReference>
<evidence type="ECO:0000313" key="4">
    <source>
        <dbReference type="EMBL" id="MBG0739239.1"/>
    </source>
</evidence>
<dbReference type="InterPro" id="IPR041490">
    <property type="entry name" value="KstR2_TetR_C"/>
</dbReference>
<comment type="caution">
    <text evidence="4">The sequence shown here is derived from an EMBL/GenBank/DDBJ whole genome shotgun (WGS) entry which is preliminary data.</text>
</comment>
<dbReference type="EMBL" id="JADNYM010000008">
    <property type="protein sequence ID" value="MBG0739239.1"/>
    <property type="molecule type" value="Genomic_DNA"/>
</dbReference>
<feature type="DNA-binding region" description="H-T-H motif" evidence="2">
    <location>
        <begin position="65"/>
        <end position="84"/>
    </location>
</feature>
<keyword evidence="5" id="KW-1185">Reference proteome</keyword>
<dbReference type="Proteomes" id="UP000655366">
    <property type="component" value="Unassembled WGS sequence"/>
</dbReference>
<dbReference type="PRINTS" id="PR00455">
    <property type="entry name" value="HTHTETR"/>
</dbReference>
<dbReference type="PROSITE" id="PS01081">
    <property type="entry name" value="HTH_TETR_1"/>
    <property type="match status" value="1"/>
</dbReference>
<sequence length="229" mass="23287">MSSETPAAGAARTAAAQAGTAQTAAAPAEAVPSITVRSRAKASRRQVMLTAAAELFAQHGFTRVSIEDLGAAAGVSGPAVYRHFSGKQAVLGALLVGVSEDLLHGGTAVVAQAADGEAALRGLIRFHVDFALANRDVIRVQDRDLDSLAADDQAAVRALQRSYIDVWVDLLGSLQPGTAPAVLRLKVQATFGLINSTPHSARSQHGGVGGAAARPVLQSMALAGLLAGA</sequence>
<dbReference type="Gene3D" id="1.10.10.60">
    <property type="entry name" value="Homeodomain-like"/>
    <property type="match status" value="1"/>
</dbReference>
<dbReference type="PANTHER" id="PTHR30055">
    <property type="entry name" value="HTH-TYPE TRANSCRIPTIONAL REGULATOR RUTR"/>
    <property type="match status" value="1"/>
</dbReference>
<organism evidence="4 5">
    <name type="scientific">Arthrobacter terrae</name>
    <dbReference type="NCBI Taxonomy" id="2935737"/>
    <lineage>
        <taxon>Bacteria</taxon>
        <taxon>Bacillati</taxon>
        <taxon>Actinomycetota</taxon>
        <taxon>Actinomycetes</taxon>
        <taxon>Micrococcales</taxon>
        <taxon>Micrococcaceae</taxon>
        <taxon>Arthrobacter</taxon>
    </lineage>
</organism>
<accession>A0A931CQP2</accession>
<dbReference type="SUPFAM" id="SSF48498">
    <property type="entry name" value="Tetracyclin repressor-like, C-terminal domain"/>
    <property type="match status" value="1"/>
</dbReference>
<dbReference type="PROSITE" id="PS50977">
    <property type="entry name" value="HTH_TETR_2"/>
    <property type="match status" value="1"/>
</dbReference>
<proteinExistence type="predicted"/>
<dbReference type="InterPro" id="IPR001647">
    <property type="entry name" value="HTH_TetR"/>
</dbReference>
<dbReference type="InterPro" id="IPR009057">
    <property type="entry name" value="Homeodomain-like_sf"/>
</dbReference>
<feature type="domain" description="HTH tetR-type" evidence="3">
    <location>
        <begin position="42"/>
        <end position="102"/>
    </location>
</feature>
<evidence type="ECO:0000256" key="1">
    <source>
        <dbReference type="ARBA" id="ARBA00023125"/>
    </source>
</evidence>
<dbReference type="PANTHER" id="PTHR30055:SF237">
    <property type="entry name" value="TRANSCRIPTIONAL REPRESSOR MCE3R"/>
    <property type="match status" value="1"/>
</dbReference>
<dbReference type="RefSeq" id="WP_196396189.1">
    <property type="nucleotide sequence ID" value="NZ_JADNYM010000008.1"/>
</dbReference>
<dbReference type="InterPro" id="IPR050109">
    <property type="entry name" value="HTH-type_TetR-like_transc_reg"/>
</dbReference>
<evidence type="ECO:0000259" key="3">
    <source>
        <dbReference type="PROSITE" id="PS50977"/>
    </source>
</evidence>
<protein>
    <submittedName>
        <fullName evidence="4">TetR/AcrR family transcriptional regulator</fullName>
    </submittedName>
</protein>
<dbReference type="GO" id="GO:0003700">
    <property type="term" value="F:DNA-binding transcription factor activity"/>
    <property type="evidence" value="ECO:0007669"/>
    <property type="project" value="TreeGrafter"/>
</dbReference>
<dbReference type="GO" id="GO:0000976">
    <property type="term" value="F:transcription cis-regulatory region binding"/>
    <property type="evidence" value="ECO:0007669"/>
    <property type="project" value="TreeGrafter"/>
</dbReference>
<keyword evidence="1 2" id="KW-0238">DNA-binding</keyword>
<evidence type="ECO:0000256" key="2">
    <source>
        <dbReference type="PROSITE-ProRule" id="PRU00335"/>
    </source>
</evidence>
<name>A0A931CQP2_9MICC</name>
<dbReference type="InterPro" id="IPR023772">
    <property type="entry name" value="DNA-bd_HTH_TetR-type_CS"/>
</dbReference>